<dbReference type="Pfam" id="PF08486">
    <property type="entry name" value="SpoIID"/>
    <property type="match status" value="1"/>
</dbReference>
<sequence length="367" mass="40153">MPCFALPAQVVVKLFSAAASSKAPKVEPITLRAPFVVLSPQSIVLERGVYRLDAKDGSVQLIKNDSAKGQAIVRGRFLTMAPLGKYLHVEKGDRSRDLTGPLTARWRDGISLTARLPLVDYLAAVVGSECPPGFEPEALKALSVLVQNRLFFEQGQEGGITDDTNVMAYLGAQYARPECLAAVKKTLGYKLMEDKKLLFPYFHSTCGGKLSTIAVFDGKIKSGTVASPLICPYCKNSPFCKVHREVLSIAECKEIFSFVPLRVMQVDTARRPLRVKVASANREFELTGYELWLKLGQKLGWGFAPGLSFSFKPDGKGNLLFESIGAGHGVGLCQWGAQGQAVQGKTFAEILRYYFPQCRLVSPGRLK</sequence>
<name>A0A8J7TK21_9BACT</name>
<evidence type="ECO:0000313" key="2">
    <source>
        <dbReference type="EMBL" id="MBN8658944.1"/>
    </source>
</evidence>
<organism evidence="2 3">
    <name type="scientific">Candidatus Obscuribacter phosphatis</name>
    <dbReference type="NCBI Taxonomy" id="1906157"/>
    <lineage>
        <taxon>Bacteria</taxon>
        <taxon>Bacillati</taxon>
        <taxon>Candidatus Melainabacteria</taxon>
        <taxon>Candidatus Obscuribacterales</taxon>
        <taxon>Candidatus Obscuribacteraceae</taxon>
        <taxon>Candidatus Obscuribacter</taxon>
    </lineage>
</organism>
<feature type="domain" description="Sporulation stage II protein D amidase enhancer LytB N-terminal" evidence="1">
    <location>
        <begin position="109"/>
        <end position="189"/>
    </location>
</feature>
<protein>
    <recommendedName>
        <fullName evidence="1">Sporulation stage II protein D amidase enhancer LytB N-terminal domain-containing protein</fullName>
    </recommendedName>
</protein>
<dbReference type="AlphaFoldDB" id="A0A8J7TK21"/>
<reference evidence="2" key="1">
    <citation type="submission" date="2021-02" db="EMBL/GenBank/DDBJ databases">
        <title>Genome-Resolved Metagenomics of a Microbial Community Performing Photosynthetic Biological Nutrient Removal.</title>
        <authorList>
            <person name="Mcdaniel E.A."/>
        </authorList>
    </citation>
    <scope>NUCLEOTIDE SEQUENCE</scope>
    <source>
        <strain evidence="2">UWPOB_OBS1</strain>
    </source>
</reference>
<proteinExistence type="predicted"/>
<gene>
    <name evidence="2" type="ORF">J0M35_01165</name>
</gene>
<comment type="caution">
    <text evidence="2">The sequence shown here is derived from an EMBL/GenBank/DDBJ whole genome shotgun (WGS) entry which is preliminary data.</text>
</comment>
<dbReference type="Proteomes" id="UP000664277">
    <property type="component" value="Unassembled WGS sequence"/>
</dbReference>
<dbReference type="EMBL" id="JAFLCK010000001">
    <property type="protein sequence ID" value="MBN8658944.1"/>
    <property type="molecule type" value="Genomic_DNA"/>
</dbReference>
<evidence type="ECO:0000259" key="1">
    <source>
        <dbReference type="Pfam" id="PF08486"/>
    </source>
</evidence>
<dbReference type="InterPro" id="IPR013693">
    <property type="entry name" value="SpoIID/LytB_N"/>
</dbReference>
<evidence type="ECO:0000313" key="3">
    <source>
        <dbReference type="Proteomes" id="UP000664277"/>
    </source>
</evidence>
<accession>A0A8J7TK21</accession>